<dbReference type="GO" id="GO:0016740">
    <property type="term" value="F:transferase activity"/>
    <property type="evidence" value="ECO:0007669"/>
    <property type="project" value="UniProtKB-UniRule"/>
</dbReference>
<dbReference type="PIRSF" id="PIRSF006268">
    <property type="entry name" value="ApbE"/>
    <property type="match status" value="1"/>
</dbReference>
<feature type="binding site" evidence="11">
    <location>
        <position position="141"/>
    </location>
    <ligand>
        <name>Mg(2+)</name>
        <dbReference type="ChEBI" id="CHEBI:18420"/>
    </ligand>
</feature>
<keyword evidence="5 10" id="KW-0479">Metal-binding</keyword>
<evidence type="ECO:0000313" key="15">
    <source>
        <dbReference type="Proteomes" id="UP000442469"/>
    </source>
</evidence>
<dbReference type="STRING" id="44252.DJ90_5732"/>
<keyword evidence="7 10" id="KW-0460">Magnesium</keyword>
<evidence type="ECO:0000313" key="12">
    <source>
        <dbReference type="EMBL" id="KFN11055.1"/>
    </source>
</evidence>
<dbReference type="RefSeq" id="WP_036623174.1">
    <property type="nucleotide sequence ID" value="NZ_BGML01000003.1"/>
</dbReference>
<comment type="catalytic activity">
    <reaction evidence="9 10">
        <text>L-threonyl-[protein] + FAD = FMN-L-threonyl-[protein] + AMP + H(+)</text>
        <dbReference type="Rhea" id="RHEA:36847"/>
        <dbReference type="Rhea" id="RHEA-COMP:11060"/>
        <dbReference type="Rhea" id="RHEA-COMP:11061"/>
        <dbReference type="ChEBI" id="CHEBI:15378"/>
        <dbReference type="ChEBI" id="CHEBI:30013"/>
        <dbReference type="ChEBI" id="CHEBI:57692"/>
        <dbReference type="ChEBI" id="CHEBI:74257"/>
        <dbReference type="ChEBI" id="CHEBI:456215"/>
        <dbReference type="EC" id="2.7.1.180"/>
    </reaction>
</comment>
<dbReference type="SUPFAM" id="SSF143631">
    <property type="entry name" value="ApbE-like"/>
    <property type="match status" value="1"/>
</dbReference>
<dbReference type="Gene3D" id="3.10.520.10">
    <property type="entry name" value="ApbE-like domains"/>
    <property type="match status" value="1"/>
</dbReference>
<sequence length="312" mass="34247">MHKFRAMNALFFTAGLPQLFRRSAMNWFIYVENKLTRFRPDSELSALNRCGGRPFAASPLLFDVISEADLHYQKTEGLFNPYLGAALCELGYSRSFETLTEPSKTVTAIRNIAGIGPRPAGLNRETRRITLEPGISVDLGGFAKGWSAHHFALKLQKEGISPGAIGAGGDIALWGTPREGWHIGIANLWQEERDLLKLHLHGTLGIATSSPMKRRWTDTDGKILHHILDPRRGTSADSGLAQVTVVAPNLPEAEVCAKCILILGAAARAQWLRGHYPWSAMIGVKHDRSIVVSGMLEQYNAAKGGIPYELIS</sequence>
<organism evidence="12 14">
    <name type="scientific">Paenibacillus macerans</name>
    <name type="common">Bacillus macerans</name>
    <dbReference type="NCBI Taxonomy" id="44252"/>
    <lineage>
        <taxon>Bacteria</taxon>
        <taxon>Bacillati</taxon>
        <taxon>Bacillota</taxon>
        <taxon>Bacilli</taxon>
        <taxon>Bacillales</taxon>
        <taxon>Paenibacillaceae</taxon>
        <taxon>Paenibacillus</taxon>
    </lineage>
</organism>
<dbReference type="EMBL" id="JMQA01000014">
    <property type="protein sequence ID" value="KFN11055.1"/>
    <property type="molecule type" value="Genomic_DNA"/>
</dbReference>
<dbReference type="PANTHER" id="PTHR30040">
    <property type="entry name" value="THIAMINE BIOSYNTHESIS LIPOPROTEIN APBE"/>
    <property type="match status" value="1"/>
</dbReference>
<reference evidence="12 14" key="1">
    <citation type="submission" date="2014-04" db="EMBL/GenBank/DDBJ databases">
        <authorList>
            <person name="Bishop-Lilly K.A."/>
            <person name="Broomall S.M."/>
            <person name="Chain P.S."/>
            <person name="Chertkov O."/>
            <person name="Coyne S.R."/>
            <person name="Daligault H.E."/>
            <person name="Davenport K.W."/>
            <person name="Erkkila T."/>
            <person name="Frey K.G."/>
            <person name="Gibbons H.S."/>
            <person name="Gu W."/>
            <person name="Jaissle J."/>
            <person name="Johnson S.L."/>
            <person name="Koroleva G.I."/>
            <person name="Ladner J.T."/>
            <person name="Lo C.-C."/>
            <person name="Minogue T.D."/>
            <person name="Munk C."/>
            <person name="Palacios G.F."/>
            <person name="Redden C.L."/>
            <person name="Rosenzweig C.N."/>
            <person name="Scholz M.B."/>
            <person name="Teshima H."/>
            <person name="Xu Y."/>
        </authorList>
    </citation>
    <scope>NUCLEOTIDE SEQUENCE [LARGE SCALE GENOMIC DNA]</scope>
    <source>
        <strain evidence="12 14">8244</strain>
    </source>
</reference>
<protein>
    <recommendedName>
        <fullName evidence="2 10">FAD:protein FMN transferase</fullName>
        <ecNumber evidence="1 10">2.7.1.180</ecNumber>
    </recommendedName>
    <alternativeName>
        <fullName evidence="8 10">Flavin transferase</fullName>
    </alternativeName>
</protein>
<dbReference type="Proteomes" id="UP000442469">
    <property type="component" value="Unassembled WGS sequence"/>
</dbReference>
<dbReference type="HOGENOM" id="CLU_044403_5_0_9"/>
<dbReference type="InterPro" id="IPR003374">
    <property type="entry name" value="ApbE-like_sf"/>
</dbReference>
<accession>A0A090ZLC8</accession>
<comment type="similarity">
    <text evidence="10">Belongs to the ApbE family.</text>
</comment>
<gene>
    <name evidence="12" type="ORF">DJ90_5732</name>
    <name evidence="13" type="ORF">GNQ08_19845</name>
</gene>
<dbReference type="EC" id="2.7.1.180" evidence="1 10"/>
<reference evidence="13 15" key="2">
    <citation type="submission" date="2019-11" db="EMBL/GenBank/DDBJ databases">
        <title>Draft genome sequences of five Paenibacillus species of dairy origin.</title>
        <authorList>
            <person name="Olajide A.M."/>
            <person name="Chen S."/>
            <person name="Lapointe G."/>
        </authorList>
    </citation>
    <scope>NUCLEOTIDE SEQUENCE [LARGE SCALE GENOMIC DNA]</scope>
    <source>
        <strain evidence="13 15">3CT49</strain>
    </source>
</reference>
<evidence type="ECO:0000256" key="3">
    <source>
        <dbReference type="ARBA" id="ARBA00022630"/>
    </source>
</evidence>
<comment type="caution">
    <text evidence="12">The sequence shown here is derived from an EMBL/GenBank/DDBJ whole genome shotgun (WGS) entry which is preliminary data.</text>
</comment>
<dbReference type="OrthoDB" id="9778595at2"/>
<evidence type="ECO:0000256" key="8">
    <source>
        <dbReference type="ARBA" id="ARBA00031306"/>
    </source>
</evidence>
<keyword evidence="3 10" id="KW-0285">Flavoprotein</keyword>
<dbReference type="Pfam" id="PF02424">
    <property type="entry name" value="ApbE"/>
    <property type="match status" value="1"/>
</dbReference>
<dbReference type="PANTHER" id="PTHR30040:SF2">
    <property type="entry name" value="FAD:PROTEIN FMN TRANSFERASE"/>
    <property type="match status" value="1"/>
</dbReference>
<keyword evidence="14" id="KW-1185">Reference proteome</keyword>
<comment type="cofactor">
    <cofactor evidence="11">
        <name>Mg(2+)</name>
        <dbReference type="ChEBI" id="CHEBI:18420"/>
    </cofactor>
    <cofactor evidence="11">
        <name>Mn(2+)</name>
        <dbReference type="ChEBI" id="CHEBI:29035"/>
    </cofactor>
    <text evidence="11">Magnesium. Can also use manganese.</text>
</comment>
<evidence type="ECO:0000313" key="13">
    <source>
        <dbReference type="EMBL" id="MUG24627.1"/>
    </source>
</evidence>
<evidence type="ECO:0000256" key="11">
    <source>
        <dbReference type="PIRSR" id="PIRSR006268-2"/>
    </source>
</evidence>
<evidence type="ECO:0000256" key="7">
    <source>
        <dbReference type="ARBA" id="ARBA00022842"/>
    </source>
</evidence>
<evidence type="ECO:0000256" key="1">
    <source>
        <dbReference type="ARBA" id="ARBA00011955"/>
    </source>
</evidence>
<dbReference type="GeneID" id="77007382"/>
<evidence type="ECO:0000256" key="6">
    <source>
        <dbReference type="ARBA" id="ARBA00022827"/>
    </source>
</evidence>
<name>A0A090ZLC8_PAEMA</name>
<dbReference type="Proteomes" id="UP000029278">
    <property type="component" value="Unassembled WGS sequence"/>
</dbReference>
<dbReference type="GO" id="GO:0046872">
    <property type="term" value="F:metal ion binding"/>
    <property type="evidence" value="ECO:0007669"/>
    <property type="project" value="UniProtKB-UniRule"/>
</dbReference>
<dbReference type="InterPro" id="IPR024932">
    <property type="entry name" value="ApbE"/>
</dbReference>
<evidence type="ECO:0000256" key="2">
    <source>
        <dbReference type="ARBA" id="ARBA00016337"/>
    </source>
</evidence>
<evidence type="ECO:0000256" key="10">
    <source>
        <dbReference type="PIRNR" id="PIRNR006268"/>
    </source>
</evidence>
<dbReference type="PATRIC" id="fig|44252.3.peg.990"/>
<dbReference type="EMBL" id="WNZZ01000016">
    <property type="protein sequence ID" value="MUG24627.1"/>
    <property type="molecule type" value="Genomic_DNA"/>
</dbReference>
<keyword evidence="4 10" id="KW-0808">Transferase</keyword>
<evidence type="ECO:0000256" key="9">
    <source>
        <dbReference type="ARBA" id="ARBA00048540"/>
    </source>
</evidence>
<evidence type="ECO:0000256" key="4">
    <source>
        <dbReference type="ARBA" id="ARBA00022679"/>
    </source>
</evidence>
<keyword evidence="6 10" id="KW-0274">FAD</keyword>
<proteinExistence type="inferred from homology"/>
<dbReference type="AlphaFoldDB" id="A0A090ZLC8"/>
<evidence type="ECO:0000256" key="5">
    <source>
        <dbReference type="ARBA" id="ARBA00022723"/>
    </source>
</evidence>
<evidence type="ECO:0000313" key="14">
    <source>
        <dbReference type="Proteomes" id="UP000029278"/>
    </source>
</evidence>